<dbReference type="Gene3D" id="1.10.10.10">
    <property type="entry name" value="Winged helix-like DNA-binding domain superfamily/Winged helix DNA-binding domain"/>
    <property type="match status" value="1"/>
</dbReference>
<proteinExistence type="predicted"/>
<dbReference type="InterPro" id="IPR011991">
    <property type="entry name" value="ArsR-like_HTH"/>
</dbReference>
<evidence type="ECO:0000313" key="1">
    <source>
        <dbReference type="EMBL" id="GII93769.1"/>
    </source>
</evidence>
<dbReference type="Proteomes" id="UP000606172">
    <property type="component" value="Unassembled WGS sequence"/>
</dbReference>
<protein>
    <recommendedName>
        <fullName evidence="3">Regulatory protein, arsR family</fullName>
    </recommendedName>
</protein>
<comment type="caution">
    <text evidence="1">The sequence shown here is derived from an EMBL/GenBank/DDBJ whole genome shotgun (WGS) entry which is preliminary data.</text>
</comment>
<dbReference type="EMBL" id="BOOW01000026">
    <property type="protein sequence ID" value="GII93769.1"/>
    <property type="molecule type" value="Genomic_DNA"/>
</dbReference>
<dbReference type="SUPFAM" id="SSF46785">
    <property type="entry name" value="Winged helix' DNA-binding domain"/>
    <property type="match status" value="1"/>
</dbReference>
<gene>
    <name evidence="1" type="ORF">Ssi02_40000</name>
</gene>
<organism evidence="1 2">
    <name type="scientific">Sinosporangium siamense</name>
    <dbReference type="NCBI Taxonomy" id="1367973"/>
    <lineage>
        <taxon>Bacteria</taxon>
        <taxon>Bacillati</taxon>
        <taxon>Actinomycetota</taxon>
        <taxon>Actinomycetes</taxon>
        <taxon>Streptosporangiales</taxon>
        <taxon>Streptosporangiaceae</taxon>
        <taxon>Sinosporangium</taxon>
    </lineage>
</organism>
<keyword evidence="2" id="KW-1185">Reference proteome</keyword>
<accession>A0A919VD48</accession>
<reference evidence="1" key="1">
    <citation type="submission" date="2021-01" db="EMBL/GenBank/DDBJ databases">
        <title>Whole genome shotgun sequence of Sinosporangium siamense NBRC 109515.</title>
        <authorList>
            <person name="Komaki H."/>
            <person name="Tamura T."/>
        </authorList>
    </citation>
    <scope>NUCLEOTIDE SEQUENCE</scope>
    <source>
        <strain evidence="1">NBRC 109515</strain>
    </source>
</reference>
<name>A0A919VD48_9ACTN</name>
<sequence>MSKERIAPISRPAVSQHLRILVSADLLDVRRAGNRRFYRLRREGLAEAVRFVEAMWSMPLNRLKHVAEEEERMREDVEGAP</sequence>
<dbReference type="InterPro" id="IPR036390">
    <property type="entry name" value="WH_DNA-bd_sf"/>
</dbReference>
<dbReference type="RefSeq" id="WP_204027402.1">
    <property type="nucleotide sequence ID" value="NZ_BOOW01000026.1"/>
</dbReference>
<dbReference type="CDD" id="cd00090">
    <property type="entry name" value="HTH_ARSR"/>
    <property type="match status" value="1"/>
</dbReference>
<dbReference type="AlphaFoldDB" id="A0A919VD48"/>
<evidence type="ECO:0000313" key="2">
    <source>
        <dbReference type="Proteomes" id="UP000606172"/>
    </source>
</evidence>
<evidence type="ECO:0008006" key="3">
    <source>
        <dbReference type="Google" id="ProtNLM"/>
    </source>
</evidence>
<dbReference type="InterPro" id="IPR036388">
    <property type="entry name" value="WH-like_DNA-bd_sf"/>
</dbReference>